<name>Q4TE25_TETNG</name>
<keyword evidence="1" id="KW-1133">Transmembrane helix</keyword>
<proteinExistence type="predicted"/>
<evidence type="ECO:0000313" key="2">
    <source>
        <dbReference type="EMBL" id="CAF88857.1"/>
    </source>
</evidence>
<dbReference type="GO" id="GO:0046982">
    <property type="term" value="F:protein heterodimerization activity"/>
    <property type="evidence" value="ECO:0007669"/>
    <property type="project" value="InterPro"/>
</dbReference>
<sequence>NFIAVRKEDAGEYFCRAKNDAGFAECPPQQMEIYDINVAGIVLGVVVVLVVLLCITAGICAPTSEASSPARNRRGTITRFLLKGMEWTT</sequence>
<dbReference type="PANTHER" id="PTHR44598:SF3">
    <property type="entry name" value="JUNCTIONAL ADHESION MOLECULE 3B"/>
    <property type="match status" value="1"/>
</dbReference>
<dbReference type="PANTHER" id="PTHR44598">
    <property type="entry name" value="JUNCTIONAL ADHESION MOLECULE C"/>
    <property type="match status" value="1"/>
</dbReference>
<dbReference type="InterPro" id="IPR042974">
    <property type="entry name" value="JAM-C"/>
</dbReference>
<dbReference type="GO" id="GO:0098632">
    <property type="term" value="F:cell-cell adhesion mediator activity"/>
    <property type="evidence" value="ECO:0007669"/>
    <property type="project" value="TreeGrafter"/>
</dbReference>
<dbReference type="GO" id="GO:0016477">
    <property type="term" value="P:cell migration"/>
    <property type="evidence" value="ECO:0007669"/>
    <property type="project" value="TreeGrafter"/>
</dbReference>
<keyword evidence="1" id="KW-0472">Membrane</keyword>
<dbReference type="KEGG" id="tng:GSTEN00002491G001"/>
<dbReference type="GO" id="GO:0098636">
    <property type="term" value="C:protein complex involved in cell adhesion"/>
    <property type="evidence" value="ECO:0007669"/>
    <property type="project" value="TreeGrafter"/>
</dbReference>
<dbReference type="OrthoDB" id="9942446at2759"/>
<dbReference type="GO" id="GO:0005178">
    <property type="term" value="F:integrin binding"/>
    <property type="evidence" value="ECO:0007669"/>
    <property type="project" value="TreeGrafter"/>
</dbReference>
<dbReference type="InterPro" id="IPR036179">
    <property type="entry name" value="Ig-like_dom_sf"/>
</dbReference>
<protein>
    <submittedName>
        <fullName evidence="2">Chromosome undetermined SCAF5853, whole genome shotgun sequence</fullName>
    </submittedName>
</protein>
<feature type="transmembrane region" description="Helical" evidence="1">
    <location>
        <begin position="38"/>
        <end position="61"/>
    </location>
</feature>
<dbReference type="GO" id="GO:0044291">
    <property type="term" value="C:cell-cell contact zone"/>
    <property type="evidence" value="ECO:0007669"/>
    <property type="project" value="TreeGrafter"/>
</dbReference>
<accession>Q4TE25</accession>
<dbReference type="EMBL" id="CAAE01005853">
    <property type="protein sequence ID" value="CAF88857.1"/>
    <property type="molecule type" value="Genomic_DNA"/>
</dbReference>
<feature type="non-terminal residue" evidence="2">
    <location>
        <position position="1"/>
    </location>
</feature>
<dbReference type="SUPFAM" id="SSF48726">
    <property type="entry name" value="Immunoglobulin"/>
    <property type="match status" value="1"/>
</dbReference>
<evidence type="ECO:0000256" key="1">
    <source>
        <dbReference type="SAM" id="Phobius"/>
    </source>
</evidence>
<organism evidence="2">
    <name type="scientific">Tetraodon nigroviridis</name>
    <name type="common">Spotted green pufferfish</name>
    <name type="synonym">Chelonodon nigroviridis</name>
    <dbReference type="NCBI Taxonomy" id="99883"/>
    <lineage>
        <taxon>Eukaryota</taxon>
        <taxon>Metazoa</taxon>
        <taxon>Chordata</taxon>
        <taxon>Craniata</taxon>
        <taxon>Vertebrata</taxon>
        <taxon>Euteleostomi</taxon>
        <taxon>Actinopterygii</taxon>
        <taxon>Neopterygii</taxon>
        <taxon>Teleostei</taxon>
        <taxon>Neoteleostei</taxon>
        <taxon>Acanthomorphata</taxon>
        <taxon>Eupercaria</taxon>
        <taxon>Tetraodontiformes</taxon>
        <taxon>Tetradontoidea</taxon>
        <taxon>Tetraodontidae</taxon>
        <taxon>Tetraodon</taxon>
    </lineage>
</organism>
<dbReference type="GO" id="GO:0042803">
    <property type="term" value="F:protein homodimerization activity"/>
    <property type="evidence" value="ECO:0007669"/>
    <property type="project" value="InterPro"/>
</dbReference>
<keyword evidence="1" id="KW-0812">Transmembrane</keyword>
<gene>
    <name evidence="2" type="ORF">GSTENG00002491001</name>
</gene>
<reference evidence="2" key="1">
    <citation type="journal article" date="2004" name="Nature">
        <title>Genome duplication in the teleost fish Tetraodon nigroviridis reveals the early vertebrate proto-karyotype.</title>
        <authorList>
            <person name="Jaillon O."/>
            <person name="Aury J.-M."/>
            <person name="Brunet F."/>
            <person name="Petit J.-L."/>
            <person name="Stange-Thomann N."/>
            <person name="Mauceli E."/>
            <person name="Bouneau L."/>
            <person name="Fischer C."/>
            <person name="Ozouf-Costaz C."/>
            <person name="Bernot A."/>
            <person name="Nicaud S."/>
            <person name="Jaffe D."/>
            <person name="Fisher S."/>
            <person name="Lutfalla G."/>
            <person name="Dossat C."/>
            <person name="Segurens B."/>
            <person name="Dasilva C."/>
            <person name="Salanoubat M."/>
            <person name="Levy M."/>
            <person name="Boudet N."/>
            <person name="Castellano S."/>
            <person name="Anthouard V."/>
            <person name="Jubin C."/>
            <person name="Castelli V."/>
            <person name="Katinka M."/>
            <person name="Vacherie B."/>
            <person name="Biemont C."/>
            <person name="Skalli Z."/>
            <person name="Cattolico L."/>
            <person name="Poulain J."/>
            <person name="De Berardinis V."/>
            <person name="Cruaud C."/>
            <person name="Duprat S."/>
            <person name="Brottier P."/>
            <person name="Coutanceau J.-P."/>
            <person name="Gouzy J."/>
            <person name="Parra G."/>
            <person name="Lardier G."/>
            <person name="Chapple C."/>
            <person name="McKernan K.J."/>
            <person name="McEwan P."/>
            <person name="Bosak S."/>
            <person name="Kellis M."/>
            <person name="Volff J.-N."/>
            <person name="Guigo R."/>
            <person name="Zody M.C."/>
            <person name="Mesirov J."/>
            <person name="Lindblad-Toh K."/>
            <person name="Birren B."/>
            <person name="Nusbaum C."/>
            <person name="Kahn D."/>
            <person name="Robinson-Rechavi M."/>
            <person name="Laudet V."/>
            <person name="Schachter V."/>
            <person name="Quetier F."/>
            <person name="Saurin W."/>
            <person name="Scarpelli C."/>
            <person name="Wincker P."/>
            <person name="Lander E.S."/>
            <person name="Weissenbach J."/>
            <person name="Roest Crollius H."/>
        </authorList>
    </citation>
    <scope>NUCLEOTIDE SEQUENCE [LARGE SCALE GENOMIC DNA]</scope>
</reference>
<reference evidence="2" key="2">
    <citation type="submission" date="2004-02" db="EMBL/GenBank/DDBJ databases">
        <authorList>
            <consortium name="Genoscope"/>
            <consortium name="Whitehead Institute Centre for Genome Research"/>
        </authorList>
    </citation>
    <scope>NUCLEOTIDE SEQUENCE</scope>
</reference>
<dbReference type="AlphaFoldDB" id="Q4TE25"/>
<dbReference type="GO" id="GO:0005886">
    <property type="term" value="C:plasma membrane"/>
    <property type="evidence" value="ECO:0007669"/>
    <property type="project" value="TreeGrafter"/>
</dbReference>